<reference evidence="2" key="1">
    <citation type="journal article" date="2022" name="Mol. Ecol. Resour.">
        <title>The genomes of chicory, endive, great burdock and yacon provide insights into Asteraceae palaeo-polyploidization history and plant inulin production.</title>
        <authorList>
            <person name="Fan W."/>
            <person name="Wang S."/>
            <person name="Wang H."/>
            <person name="Wang A."/>
            <person name="Jiang F."/>
            <person name="Liu H."/>
            <person name="Zhao H."/>
            <person name="Xu D."/>
            <person name="Zhang Y."/>
        </authorList>
    </citation>
    <scope>NUCLEOTIDE SEQUENCE [LARGE SCALE GENOMIC DNA]</scope>
    <source>
        <strain evidence="2">cv. Yunnan</strain>
    </source>
</reference>
<gene>
    <name evidence="1" type="ORF">L1987_54454</name>
</gene>
<reference evidence="1 2" key="2">
    <citation type="journal article" date="2022" name="Mol. Ecol. Resour.">
        <title>The genomes of chicory, endive, great burdock and yacon provide insights into Asteraceae paleo-polyploidization history and plant inulin production.</title>
        <authorList>
            <person name="Fan W."/>
            <person name="Wang S."/>
            <person name="Wang H."/>
            <person name="Wang A."/>
            <person name="Jiang F."/>
            <person name="Liu H."/>
            <person name="Zhao H."/>
            <person name="Xu D."/>
            <person name="Zhang Y."/>
        </authorList>
    </citation>
    <scope>NUCLEOTIDE SEQUENCE [LARGE SCALE GENOMIC DNA]</scope>
    <source>
        <strain evidence="2">cv. Yunnan</strain>
        <tissue evidence="1">Leaves</tissue>
    </source>
</reference>
<dbReference type="Proteomes" id="UP001056120">
    <property type="component" value="Linkage Group LG18"/>
</dbReference>
<dbReference type="EMBL" id="CM042035">
    <property type="protein sequence ID" value="KAI3754667.1"/>
    <property type="molecule type" value="Genomic_DNA"/>
</dbReference>
<organism evidence="1 2">
    <name type="scientific">Smallanthus sonchifolius</name>
    <dbReference type="NCBI Taxonomy" id="185202"/>
    <lineage>
        <taxon>Eukaryota</taxon>
        <taxon>Viridiplantae</taxon>
        <taxon>Streptophyta</taxon>
        <taxon>Embryophyta</taxon>
        <taxon>Tracheophyta</taxon>
        <taxon>Spermatophyta</taxon>
        <taxon>Magnoliopsida</taxon>
        <taxon>eudicotyledons</taxon>
        <taxon>Gunneridae</taxon>
        <taxon>Pentapetalae</taxon>
        <taxon>asterids</taxon>
        <taxon>campanulids</taxon>
        <taxon>Asterales</taxon>
        <taxon>Asteraceae</taxon>
        <taxon>Asteroideae</taxon>
        <taxon>Heliantheae alliance</taxon>
        <taxon>Millerieae</taxon>
        <taxon>Smallanthus</taxon>
    </lineage>
</organism>
<evidence type="ECO:0000313" key="2">
    <source>
        <dbReference type="Proteomes" id="UP001056120"/>
    </source>
</evidence>
<name>A0ACB9E769_9ASTR</name>
<accession>A0ACB9E769</accession>
<evidence type="ECO:0000313" key="1">
    <source>
        <dbReference type="EMBL" id="KAI3754667.1"/>
    </source>
</evidence>
<comment type="caution">
    <text evidence="1">The sequence shown here is derived from an EMBL/GenBank/DDBJ whole genome shotgun (WGS) entry which is preliminary data.</text>
</comment>
<sequence length="166" mass="18946">MFDEMVVKKEYRVLQCILHSIHGPYSFSFSEKSFRQKEITLQYSPEIESMVVCSGSKPLTHVDLQQTLSPRSELSEAFDSVPKKKQTRLTQQIQREWKLIVAQPDLICRATDLAIIGGDRTMKPVSTQFEERERNVFFVCLEIDHTIGGVSDDDTMTEDGVEVAEA</sequence>
<proteinExistence type="predicted"/>
<keyword evidence="2" id="KW-1185">Reference proteome</keyword>
<protein>
    <submittedName>
        <fullName evidence="1">Uncharacterized protein</fullName>
    </submittedName>
</protein>